<feature type="domain" description="Peptidase S11 D-Ala-D-Ala carboxypeptidase A C-terminal" evidence="2">
    <location>
        <begin position="277"/>
        <end position="367"/>
    </location>
</feature>
<proteinExistence type="predicted"/>
<keyword evidence="3" id="KW-0645">Protease</keyword>
<feature type="chain" id="PRO_5046072257" evidence="1">
    <location>
        <begin position="22"/>
        <end position="387"/>
    </location>
</feature>
<keyword evidence="1" id="KW-0732">Signal</keyword>
<keyword evidence="3" id="KW-0378">Hydrolase</keyword>
<dbReference type="EMBL" id="JAHWDQ010000005">
    <property type="protein sequence ID" value="MBW2942323.1"/>
    <property type="molecule type" value="Genomic_DNA"/>
</dbReference>
<dbReference type="RefSeq" id="WP_219044571.1">
    <property type="nucleotide sequence ID" value="NZ_JAHWDQ010000005.1"/>
</dbReference>
<evidence type="ECO:0000259" key="2">
    <source>
        <dbReference type="SMART" id="SM00936"/>
    </source>
</evidence>
<dbReference type="InterPro" id="IPR001967">
    <property type="entry name" value="Peptidase_S11_N"/>
</dbReference>
<evidence type="ECO:0000256" key="1">
    <source>
        <dbReference type="SAM" id="SignalP"/>
    </source>
</evidence>
<dbReference type="GO" id="GO:0004180">
    <property type="term" value="F:carboxypeptidase activity"/>
    <property type="evidence" value="ECO:0007669"/>
    <property type="project" value="UniProtKB-KW"/>
</dbReference>
<dbReference type="InterPro" id="IPR012907">
    <property type="entry name" value="Peptidase_S11_C"/>
</dbReference>
<gene>
    <name evidence="3" type="ORF">KXJ70_16120</name>
</gene>
<dbReference type="Pfam" id="PF00768">
    <property type="entry name" value="Peptidase_S11"/>
    <property type="match status" value="1"/>
</dbReference>
<organism evidence="3 4">
    <name type="scientific">Zhongshania aquimaris</name>
    <dbReference type="NCBI Taxonomy" id="2857107"/>
    <lineage>
        <taxon>Bacteria</taxon>
        <taxon>Pseudomonadati</taxon>
        <taxon>Pseudomonadota</taxon>
        <taxon>Gammaproteobacteria</taxon>
        <taxon>Cellvibrionales</taxon>
        <taxon>Spongiibacteraceae</taxon>
        <taxon>Zhongshania</taxon>
    </lineage>
</organism>
<dbReference type="PANTHER" id="PTHR21581:SF6">
    <property type="entry name" value="TRAFFICKING PROTEIN PARTICLE COMPLEX SUBUNIT 12"/>
    <property type="match status" value="1"/>
</dbReference>
<dbReference type="Pfam" id="PF07943">
    <property type="entry name" value="PBP5_C"/>
    <property type="match status" value="1"/>
</dbReference>
<keyword evidence="4" id="KW-1185">Reference proteome</keyword>
<dbReference type="PANTHER" id="PTHR21581">
    <property type="entry name" value="D-ALANYL-D-ALANINE CARBOXYPEPTIDASE"/>
    <property type="match status" value="1"/>
</dbReference>
<reference evidence="3" key="1">
    <citation type="submission" date="2021-07" db="EMBL/GenBank/DDBJ databases">
        <title>Zhongshania sp. CAU 1632 isolated from seawater.</title>
        <authorList>
            <person name="Kim W."/>
        </authorList>
    </citation>
    <scope>NUCLEOTIDE SEQUENCE</scope>
    <source>
        <strain evidence="3">CAU 1632</strain>
    </source>
</reference>
<dbReference type="Proteomes" id="UP001166291">
    <property type="component" value="Unassembled WGS sequence"/>
</dbReference>
<name>A0ABS6VWE3_9GAMM</name>
<protein>
    <submittedName>
        <fullName evidence="3">D-alanyl-D-alanine carboxypeptidase</fullName>
    </submittedName>
</protein>
<evidence type="ECO:0000313" key="4">
    <source>
        <dbReference type="Proteomes" id="UP001166291"/>
    </source>
</evidence>
<sequence>MFKQVFAALAAAVVMSTNALAQPDLVPAPPSVAASAYFLMDANSGEVLIEHNADERIPPASLTKLMTSYVLSYELERGQVSNDDMVTISKNAWAQNPIFNGSSLMWIEVGKQVPLGELHKGVVISSGNDASVAVAEHIAGSEDAFASMMNQHAARLGMTNSHFVNSHGLPDPEHYMSARDLAILSKAIIAYKNEYALYSEHDFVFNNIRQSNRNGLLWSDPTVDGLKTGHTTTAGYCLVTSAKREGMRLISVVMGTSSTPARERETQKLLSYGFRYFETHQLYAGGTELTRSKVWKGDSEEVSLGVQQDVFITIPRGRSDALDAQLNVDEVLIAPITADQEYGELVVSLAGEEKLRVPLVALQAVEEGGILKRLWDSIVLFFVNLIS</sequence>
<keyword evidence="3" id="KW-0121">Carboxypeptidase</keyword>
<feature type="signal peptide" evidence="1">
    <location>
        <begin position="1"/>
        <end position="21"/>
    </location>
</feature>
<dbReference type="SMART" id="SM00936">
    <property type="entry name" value="PBP5_C"/>
    <property type="match status" value="1"/>
</dbReference>
<accession>A0ABS6VWE3</accession>
<evidence type="ECO:0000313" key="3">
    <source>
        <dbReference type="EMBL" id="MBW2942323.1"/>
    </source>
</evidence>
<comment type="caution">
    <text evidence="3">The sequence shown here is derived from an EMBL/GenBank/DDBJ whole genome shotgun (WGS) entry which is preliminary data.</text>
</comment>